<proteinExistence type="predicted"/>
<protein>
    <submittedName>
        <fullName evidence="1">Uncharacterized protein</fullName>
    </submittedName>
</protein>
<name>A0ACB8CR60_DERSI</name>
<reference evidence="1" key="1">
    <citation type="submission" date="2020-05" db="EMBL/GenBank/DDBJ databases">
        <title>Large-scale comparative analyses of tick genomes elucidate their genetic diversity and vector capacities.</title>
        <authorList>
            <person name="Jia N."/>
            <person name="Wang J."/>
            <person name="Shi W."/>
            <person name="Du L."/>
            <person name="Sun Y."/>
            <person name="Zhan W."/>
            <person name="Jiang J."/>
            <person name="Wang Q."/>
            <person name="Zhang B."/>
            <person name="Ji P."/>
            <person name="Sakyi L.B."/>
            <person name="Cui X."/>
            <person name="Yuan T."/>
            <person name="Jiang B."/>
            <person name="Yang W."/>
            <person name="Lam T.T.-Y."/>
            <person name="Chang Q."/>
            <person name="Ding S."/>
            <person name="Wang X."/>
            <person name="Zhu J."/>
            <person name="Ruan X."/>
            <person name="Zhao L."/>
            <person name="Wei J."/>
            <person name="Que T."/>
            <person name="Du C."/>
            <person name="Cheng J."/>
            <person name="Dai P."/>
            <person name="Han X."/>
            <person name="Huang E."/>
            <person name="Gao Y."/>
            <person name="Liu J."/>
            <person name="Shao H."/>
            <person name="Ye R."/>
            <person name="Li L."/>
            <person name="Wei W."/>
            <person name="Wang X."/>
            <person name="Wang C."/>
            <person name="Yang T."/>
            <person name="Huo Q."/>
            <person name="Li W."/>
            <person name="Guo W."/>
            <person name="Chen H."/>
            <person name="Zhou L."/>
            <person name="Ni X."/>
            <person name="Tian J."/>
            <person name="Zhou Y."/>
            <person name="Sheng Y."/>
            <person name="Liu T."/>
            <person name="Pan Y."/>
            <person name="Xia L."/>
            <person name="Li J."/>
            <person name="Zhao F."/>
            <person name="Cao W."/>
        </authorList>
    </citation>
    <scope>NUCLEOTIDE SEQUENCE</scope>
    <source>
        <strain evidence="1">Dsil-2018</strain>
    </source>
</reference>
<dbReference type="Proteomes" id="UP000821865">
    <property type="component" value="Chromosome 5"/>
</dbReference>
<organism evidence="1 2">
    <name type="scientific">Dermacentor silvarum</name>
    <name type="common">Tick</name>
    <dbReference type="NCBI Taxonomy" id="543639"/>
    <lineage>
        <taxon>Eukaryota</taxon>
        <taxon>Metazoa</taxon>
        <taxon>Ecdysozoa</taxon>
        <taxon>Arthropoda</taxon>
        <taxon>Chelicerata</taxon>
        <taxon>Arachnida</taxon>
        <taxon>Acari</taxon>
        <taxon>Parasitiformes</taxon>
        <taxon>Ixodida</taxon>
        <taxon>Ixodoidea</taxon>
        <taxon>Ixodidae</taxon>
        <taxon>Rhipicephalinae</taxon>
        <taxon>Dermacentor</taxon>
    </lineage>
</organism>
<evidence type="ECO:0000313" key="2">
    <source>
        <dbReference type="Proteomes" id="UP000821865"/>
    </source>
</evidence>
<comment type="caution">
    <text evidence="1">The sequence shown here is derived from an EMBL/GenBank/DDBJ whole genome shotgun (WGS) entry which is preliminary data.</text>
</comment>
<keyword evidence="2" id="KW-1185">Reference proteome</keyword>
<gene>
    <name evidence="1" type="ORF">HPB49_012832</name>
</gene>
<evidence type="ECO:0000313" key="1">
    <source>
        <dbReference type="EMBL" id="KAH7949629.1"/>
    </source>
</evidence>
<accession>A0ACB8CR60</accession>
<dbReference type="EMBL" id="CM023474">
    <property type="protein sequence ID" value="KAH7949629.1"/>
    <property type="molecule type" value="Genomic_DNA"/>
</dbReference>
<sequence length="183" mass="20178">MLTYVWTNTPREVVANCFRHSGFVHDAADLDVVADVESGEERDGRYVNIMLADVLLCDYVAIDNDVAVAGKVTDSDIVAEVMDGEGESADEYPNDSDEHPSHTMTEAAHAFTVLEDICMVSSDSSRSATVDELLLVHDKKHVQKMRSCQEMESADLIKLQEKYCSVYLCRVSELGQLAGTLTP</sequence>